<dbReference type="Proteomes" id="UP000887159">
    <property type="component" value="Unassembled WGS sequence"/>
</dbReference>
<evidence type="ECO:0000313" key="3">
    <source>
        <dbReference type="Proteomes" id="UP000887159"/>
    </source>
</evidence>
<name>A0A8X6SVL6_TRICX</name>
<sequence>MKQLVEDESQNFPNVLKDDPSDLQALTPGHFLTVSLILGILVLIIRCPIQKDGISLRYFVSISGTDGPNITCPVANSLKVDIIYTRSSGG</sequence>
<evidence type="ECO:0000256" key="1">
    <source>
        <dbReference type="SAM" id="Phobius"/>
    </source>
</evidence>
<evidence type="ECO:0000313" key="2">
    <source>
        <dbReference type="EMBL" id="GFY18210.1"/>
    </source>
</evidence>
<keyword evidence="3" id="KW-1185">Reference proteome</keyword>
<organism evidence="2 3">
    <name type="scientific">Trichonephila clavipes</name>
    <name type="common">Golden silk orbweaver</name>
    <name type="synonym">Nephila clavipes</name>
    <dbReference type="NCBI Taxonomy" id="2585209"/>
    <lineage>
        <taxon>Eukaryota</taxon>
        <taxon>Metazoa</taxon>
        <taxon>Ecdysozoa</taxon>
        <taxon>Arthropoda</taxon>
        <taxon>Chelicerata</taxon>
        <taxon>Arachnida</taxon>
        <taxon>Araneae</taxon>
        <taxon>Araneomorphae</taxon>
        <taxon>Entelegynae</taxon>
        <taxon>Araneoidea</taxon>
        <taxon>Nephilidae</taxon>
        <taxon>Trichonephila</taxon>
    </lineage>
</organism>
<keyword evidence="1" id="KW-0472">Membrane</keyword>
<protein>
    <submittedName>
        <fullName evidence="2">Uncharacterized protein</fullName>
    </submittedName>
</protein>
<feature type="transmembrane region" description="Helical" evidence="1">
    <location>
        <begin position="29"/>
        <end position="49"/>
    </location>
</feature>
<keyword evidence="1" id="KW-1133">Transmembrane helix</keyword>
<comment type="caution">
    <text evidence="2">The sequence shown here is derived from an EMBL/GenBank/DDBJ whole genome shotgun (WGS) entry which is preliminary data.</text>
</comment>
<dbReference type="AlphaFoldDB" id="A0A8X6SVL6"/>
<proteinExistence type="predicted"/>
<accession>A0A8X6SVL6</accession>
<reference evidence="2" key="1">
    <citation type="submission" date="2020-08" db="EMBL/GenBank/DDBJ databases">
        <title>Multicomponent nature underlies the extraordinary mechanical properties of spider dragline silk.</title>
        <authorList>
            <person name="Kono N."/>
            <person name="Nakamura H."/>
            <person name="Mori M."/>
            <person name="Yoshida Y."/>
            <person name="Ohtoshi R."/>
            <person name="Malay A.D."/>
            <person name="Moran D.A.P."/>
            <person name="Tomita M."/>
            <person name="Numata K."/>
            <person name="Arakawa K."/>
        </authorList>
    </citation>
    <scope>NUCLEOTIDE SEQUENCE</scope>
</reference>
<gene>
    <name evidence="2" type="ORF">TNCV_2046161</name>
</gene>
<keyword evidence="1" id="KW-0812">Transmembrane</keyword>
<dbReference type="EMBL" id="BMAU01021348">
    <property type="protein sequence ID" value="GFY18210.1"/>
    <property type="molecule type" value="Genomic_DNA"/>
</dbReference>